<dbReference type="Proteomes" id="UP001501821">
    <property type="component" value="Unassembled WGS sequence"/>
</dbReference>
<organism evidence="2 3">
    <name type="scientific">Nocardioides panacisoli</name>
    <dbReference type="NCBI Taxonomy" id="627624"/>
    <lineage>
        <taxon>Bacteria</taxon>
        <taxon>Bacillati</taxon>
        <taxon>Actinomycetota</taxon>
        <taxon>Actinomycetes</taxon>
        <taxon>Propionibacteriales</taxon>
        <taxon>Nocardioidaceae</taxon>
        <taxon>Nocardioides</taxon>
    </lineage>
</organism>
<dbReference type="SUPFAM" id="SSF51735">
    <property type="entry name" value="NAD(P)-binding Rossmann-fold domains"/>
    <property type="match status" value="1"/>
</dbReference>
<reference evidence="3" key="1">
    <citation type="journal article" date="2019" name="Int. J. Syst. Evol. Microbiol.">
        <title>The Global Catalogue of Microorganisms (GCM) 10K type strain sequencing project: providing services to taxonomists for standard genome sequencing and annotation.</title>
        <authorList>
            <consortium name="The Broad Institute Genomics Platform"/>
            <consortium name="The Broad Institute Genome Sequencing Center for Infectious Disease"/>
            <person name="Wu L."/>
            <person name="Ma J."/>
        </authorList>
    </citation>
    <scope>NUCLEOTIDE SEQUENCE [LARGE SCALE GENOMIC DNA]</scope>
    <source>
        <strain evidence="3">JCM 16953</strain>
    </source>
</reference>
<dbReference type="InterPro" id="IPR051606">
    <property type="entry name" value="Polyketide_Oxido-like"/>
</dbReference>
<dbReference type="EMBL" id="BAABAH010000016">
    <property type="protein sequence ID" value="GAA3831149.1"/>
    <property type="molecule type" value="Genomic_DNA"/>
</dbReference>
<feature type="domain" description="NAD(P)-binding" evidence="1">
    <location>
        <begin position="13"/>
        <end position="203"/>
    </location>
</feature>
<keyword evidence="3" id="KW-1185">Reference proteome</keyword>
<dbReference type="InterPro" id="IPR036291">
    <property type="entry name" value="NAD(P)-bd_dom_sf"/>
</dbReference>
<dbReference type="InterPro" id="IPR016040">
    <property type="entry name" value="NAD(P)-bd_dom"/>
</dbReference>
<protein>
    <submittedName>
        <fullName evidence="2">NAD(P)-dependent oxidoreductase</fullName>
    </submittedName>
</protein>
<dbReference type="Pfam" id="PF13460">
    <property type="entry name" value="NAD_binding_10"/>
    <property type="match status" value="1"/>
</dbReference>
<proteinExistence type="predicted"/>
<sequence>MVETCMTTIAIIGGTGYTGGNLAREAVSRGHDVISFSRSAPAEPVDGVTYEHGTSAEATRVVPGADVVVATLSPRGATAGTLRETYAALADAAVENGARLIVIGGFSSLRPAEGEPRFAEGEIPEQFRAEALEGDSVRAWLQGSAPDGLDWTFVSPAGGYGAWAAGERTGSYRLGGDVALVDENGGSEISGPDLAVAVVDEIEAHAHPREHIGVAY</sequence>
<dbReference type="PANTHER" id="PTHR43355">
    <property type="entry name" value="FLAVIN REDUCTASE (NADPH)"/>
    <property type="match status" value="1"/>
</dbReference>
<accession>A0ABP7J0U0</accession>
<dbReference type="Gene3D" id="3.40.50.720">
    <property type="entry name" value="NAD(P)-binding Rossmann-like Domain"/>
    <property type="match status" value="1"/>
</dbReference>
<dbReference type="PANTHER" id="PTHR43355:SF2">
    <property type="entry name" value="FLAVIN REDUCTASE (NADPH)"/>
    <property type="match status" value="1"/>
</dbReference>
<evidence type="ECO:0000313" key="2">
    <source>
        <dbReference type="EMBL" id="GAA3831149.1"/>
    </source>
</evidence>
<evidence type="ECO:0000259" key="1">
    <source>
        <dbReference type="Pfam" id="PF13460"/>
    </source>
</evidence>
<comment type="caution">
    <text evidence="2">The sequence shown here is derived from an EMBL/GenBank/DDBJ whole genome shotgun (WGS) entry which is preliminary data.</text>
</comment>
<name>A0ABP7J0U0_9ACTN</name>
<gene>
    <name evidence="2" type="ORF">GCM10022242_35630</name>
</gene>
<evidence type="ECO:0000313" key="3">
    <source>
        <dbReference type="Proteomes" id="UP001501821"/>
    </source>
</evidence>